<feature type="domain" description="Zinc finger RING-type eukaryotic" evidence="5">
    <location>
        <begin position="89"/>
        <end position="116"/>
    </location>
</feature>
<evidence type="ECO:0000259" key="5">
    <source>
        <dbReference type="Pfam" id="PF13445"/>
    </source>
</evidence>
<dbReference type="KEGG" id="crq:GCK72_002889"/>
<dbReference type="Proteomes" id="UP000483820">
    <property type="component" value="Chromosome I"/>
</dbReference>
<comment type="caution">
    <text evidence="6">The sequence shown here is derived from an EMBL/GenBank/DDBJ whole genome shotgun (WGS) entry which is preliminary data.</text>
</comment>
<keyword evidence="3" id="KW-0862">Zinc</keyword>
<dbReference type="CTD" id="78773431"/>
<dbReference type="SUPFAM" id="SSF57850">
    <property type="entry name" value="RING/U-box"/>
    <property type="match status" value="1"/>
</dbReference>
<accession>A0A6A5HWA2</accession>
<evidence type="ECO:0000313" key="6">
    <source>
        <dbReference type="EMBL" id="KAF1771064.1"/>
    </source>
</evidence>
<dbReference type="InterPro" id="IPR027370">
    <property type="entry name" value="Znf-RING_euk"/>
</dbReference>
<evidence type="ECO:0000256" key="3">
    <source>
        <dbReference type="ARBA" id="ARBA00022833"/>
    </source>
</evidence>
<feature type="coiled-coil region" evidence="4">
    <location>
        <begin position="1"/>
        <end position="42"/>
    </location>
</feature>
<organism evidence="6 7">
    <name type="scientific">Caenorhabditis remanei</name>
    <name type="common">Caenorhabditis vulgaris</name>
    <dbReference type="NCBI Taxonomy" id="31234"/>
    <lineage>
        <taxon>Eukaryota</taxon>
        <taxon>Metazoa</taxon>
        <taxon>Ecdysozoa</taxon>
        <taxon>Nematoda</taxon>
        <taxon>Chromadorea</taxon>
        <taxon>Rhabditida</taxon>
        <taxon>Rhabditina</taxon>
        <taxon>Rhabditomorpha</taxon>
        <taxon>Rhabditoidea</taxon>
        <taxon>Rhabditidae</taxon>
        <taxon>Peloderinae</taxon>
        <taxon>Caenorhabditis</taxon>
    </lineage>
</organism>
<keyword evidence="2" id="KW-0863">Zinc-finger</keyword>
<dbReference type="Gene3D" id="3.30.40.10">
    <property type="entry name" value="Zinc/RING finger domain, C3HC4 (zinc finger)"/>
    <property type="match status" value="1"/>
</dbReference>
<dbReference type="EMBL" id="WUAV01000001">
    <property type="protein sequence ID" value="KAF1771064.1"/>
    <property type="molecule type" value="Genomic_DNA"/>
</dbReference>
<keyword evidence="1" id="KW-0479">Metal-binding</keyword>
<dbReference type="InterPro" id="IPR013083">
    <property type="entry name" value="Znf_RING/FYVE/PHD"/>
</dbReference>
<sequence>MARLNMSERQLREQSEALRLEKKQLQNELTQARRDLNQSLRNQAEAQVIHEDDVNELREVRAALAAIRVVVGGYGGGRGIHAAMAGVQCTVCLQEFTGPKGNRVPKLLPCGHTFSERSRVSRRGTGFGARVSTENAATAIHNNFILFNNQ</sequence>
<evidence type="ECO:0000313" key="7">
    <source>
        <dbReference type="Proteomes" id="UP000483820"/>
    </source>
</evidence>
<gene>
    <name evidence="6" type="ORF">GCK72_002889</name>
</gene>
<evidence type="ECO:0000256" key="4">
    <source>
        <dbReference type="SAM" id="Coils"/>
    </source>
</evidence>
<dbReference type="AlphaFoldDB" id="A0A6A5HWA2"/>
<protein>
    <recommendedName>
        <fullName evidence="5">Zinc finger RING-type eukaryotic domain-containing protein</fullName>
    </recommendedName>
</protein>
<name>A0A6A5HWA2_CAERE</name>
<reference evidence="6 7" key="1">
    <citation type="submission" date="2019-12" db="EMBL/GenBank/DDBJ databases">
        <title>Chromosome-level assembly of the Caenorhabditis remanei genome.</title>
        <authorList>
            <person name="Teterina A.A."/>
            <person name="Willis J.H."/>
            <person name="Phillips P.C."/>
        </authorList>
    </citation>
    <scope>NUCLEOTIDE SEQUENCE [LARGE SCALE GENOMIC DNA]</scope>
    <source>
        <strain evidence="6 7">PX506</strain>
        <tissue evidence="6">Whole organism</tissue>
    </source>
</reference>
<proteinExistence type="predicted"/>
<dbReference type="Pfam" id="PF13445">
    <property type="entry name" value="zf-RING_UBOX"/>
    <property type="match status" value="1"/>
</dbReference>
<dbReference type="GeneID" id="78773431"/>
<evidence type="ECO:0000256" key="1">
    <source>
        <dbReference type="ARBA" id="ARBA00022723"/>
    </source>
</evidence>
<dbReference type="RefSeq" id="XP_053592319.1">
    <property type="nucleotide sequence ID" value="XM_053723674.1"/>
</dbReference>
<evidence type="ECO:0000256" key="2">
    <source>
        <dbReference type="ARBA" id="ARBA00022771"/>
    </source>
</evidence>
<keyword evidence="4" id="KW-0175">Coiled coil</keyword>
<dbReference type="GO" id="GO:0008270">
    <property type="term" value="F:zinc ion binding"/>
    <property type="evidence" value="ECO:0007669"/>
    <property type="project" value="UniProtKB-KW"/>
</dbReference>